<sequence>MKKGKPAQPSSSMFFQNAKDNHFNGTPNFVAHEHKHYHGSGSETLDEGIRLLVARVVEGAMHNSGERFDAPTCHEETRIALQEDLLGWADEIVKDLNQLVTWMYGPAGSGKSAIAQTIAEKLDARGQLAASFFFSRASGSEGRGTEIDFVATLAHQLCQTNPGTEPHIAAAIRKNPRVFGLTLKDQVNRLIVAPLIAVSTSSSEPSRSSIIVVDGLDECRKEHDAQRRVVDALIAGLCQIPHHTLKLFITSRPEHNIMPIFNRHREKLLRRMELNHKWNPDDDIRIFLKASFAEIRRSHFYFRHRPVDERWPEPSAINKLVRISSGQFIYASVVLKYIKSDENYDPVARLTTILQLHNNNDQPYAELDALYKYVFSQIRDADRDRVLTILSLNQECLEMSRYWSHNDVPSLFLSKFMGTHMDGIKFCLLPLVSLLVWDDGRDRIRYMHASLLDFLQDQSRSDIFCIKSPIIAAGIVRRAIEMIEDGTALEASPNGILPPLFETPTSLCLPIAIPRHYAGMLPPDQRYHIYSIVSNFNVVDTVLCKIDVDFVRAGYPYLDMNASHYFSNSAAQVQTWFANQFNCLRLDGLDNTKQIDLRPFVVTARIGSEISEYFSSALEICRSSPICHPLRHGMKINLSRQTALLCHLMSELREVLALEEVWFRRSDLLGRYAISIDNYGEALRCTTYYLLQLPKHTLLGIFSGTDAKKPILETPVMDLIHEVLATFLVESPITPEL</sequence>
<dbReference type="PANTHER" id="PTHR10039">
    <property type="entry name" value="AMELOGENIN"/>
    <property type="match status" value="1"/>
</dbReference>
<dbReference type="Proteomes" id="UP000567179">
    <property type="component" value="Unassembled WGS sequence"/>
</dbReference>
<evidence type="ECO:0000259" key="2">
    <source>
        <dbReference type="PROSITE" id="PS50837"/>
    </source>
</evidence>
<protein>
    <recommendedName>
        <fullName evidence="2">NACHT domain-containing protein</fullName>
    </recommendedName>
</protein>
<dbReference type="SUPFAM" id="SSF52540">
    <property type="entry name" value="P-loop containing nucleoside triphosphate hydrolases"/>
    <property type="match status" value="1"/>
</dbReference>
<dbReference type="EMBL" id="JAACJJ010000005">
    <property type="protein sequence ID" value="KAF5328165.1"/>
    <property type="molecule type" value="Genomic_DNA"/>
</dbReference>
<name>A0A8H5F8Y9_9AGAR</name>
<reference evidence="3 4" key="1">
    <citation type="journal article" date="2020" name="ISME J.">
        <title>Uncovering the hidden diversity of litter-decomposition mechanisms in mushroom-forming fungi.</title>
        <authorList>
            <person name="Floudas D."/>
            <person name="Bentzer J."/>
            <person name="Ahren D."/>
            <person name="Johansson T."/>
            <person name="Persson P."/>
            <person name="Tunlid A."/>
        </authorList>
    </citation>
    <scope>NUCLEOTIDE SEQUENCE [LARGE SCALE GENOMIC DNA]</scope>
    <source>
        <strain evidence="3 4">CBS 101986</strain>
    </source>
</reference>
<keyword evidence="1" id="KW-0677">Repeat</keyword>
<dbReference type="Gene3D" id="3.40.50.300">
    <property type="entry name" value="P-loop containing nucleotide triphosphate hydrolases"/>
    <property type="match status" value="1"/>
</dbReference>
<evidence type="ECO:0000256" key="1">
    <source>
        <dbReference type="ARBA" id="ARBA00022737"/>
    </source>
</evidence>
<proteinExistence type="predicted"/>
<dbReference type="PROSITE" id="PS50837">
    <property type="entry name" value="NACHT"/>
    <property type="match status" value="1"/>
</dbReference>
<dbReference type="OrthoDB" id="7464126at2759"/>
<evidence type="ECO:0000313" key="4">
    <source>
        <dbReference type="Proteomes" id="UP000567179"/>
    </source>
</evidence>
<dbReference type="InterPro" id="IPR007111">
    <property type="entry name" value="NACHT_NTPase"/>
</dbReference>
<organism evidence="3 4">
    <name type="scientific">Psilocybe cf. subviscida</name>
    <dbReference type="NCBI Taxonomy" id="2480587"/>
    <lineage>
        <taxon>Eukaryota</taxon>
        <taxon>Fungi</taxon>
        <taxon>Dikarya</taxon>
        <taxon>Basidiomycota</taxon>
        <taxon>Agaricomycotina</taxon>
        <taxon>Agaricomycetes</taxon>
        <taxon>Agaricomycetidae</taxon>
        <taxon>Agaricales</taxon>
        <taxon>Agaricineae</taxon>
        <taxon>Strophariaceae</taxon>
        <taxon>Psilocybe</taxon>
    </lineage>
</organism>
<comment type="caution">
    <text evidence="3">The sequence shown here is derived from an EMBL/GenBank/DDBJ whole genome shotgun (WGS) entry which is preliminary data.</text>
</comment>
<evidence type="ECO:0000313" key="3">
    <source>
        <dbReference type="EMBL" id="KAF5328165.1"/>
    </source>
</evidence>
<accession>A0A8H5F8Y9</accession>
<dbReference type="InterPro" id="IPR027417">
    <property type="entry name" value="P-loop_NTPase"/>
</dbReference>
<dbReference type="InterPro" id="IPR056884">
    <property type="entry name" value="NPHP3-like_N"/>
</dbReference>
<dbReference type="Pfam" id="PF24883">
    <property type="entry name" value="NPHP3_N"/>
    <property type="match status" value="1"/>
</dbReference>
<dbReference type="AlphaFoldDB" id="A0A8H5F8Y9"/>
<keyword evidence="4" id="KW-1185">Reference proteome</keyword>
<feature type="domain" description="NACHT" evidence="2">
    <location>
        <begin position="99"/>
        <end position="253"/>
    </location>
</feature>
<dbReference type="PANTHER" id="PTHR10039:SF14">
    <property type="entry name" value="NACHT DOMAIN-CONTAINING PROTEIN"/>
    <property type="match status" value="1"/>
</dbReference>
<gene>
    <name evidence="3" type="ORF">D9619_013458</name>
</gene>